<evidence type="ECO:0000313" key="4">
    <source>
        <dbReference type="Proteomes" id="UP000578531"/>
    </source>
</evidence>
<name>A0A8H6CNP7_9LECA</name>
<dbReference type="GeneID" id="59293989"/>
<accession>A0A8H6CNP7</accession>
<sequence length="354" mass="39434">MAAQLPTRQLGKDGPWVSALGYGAMGLSSTLYGDAGDEEERLAFLDKVFEMGCTFWDTAEGYGDNEELIGKWFKRTGKRDQVFLATKFAVKGLADGTRIFSNEPEYIRKAIDGSLERLQTDHVDLWYCHRFDGKVPVETIVSTMASAVHSGKVRYLGLSECSSTTLRRAMTIHPIHAVQIEYSPFTLDIENASGTNLLATCRELGVATVAYSPLGRGVLTGQYKSAEDFGPGDWRRNMPRFSAENFPKNLELVDKLSAIAKMKGCTTGQLTLAWLMEQGPDVIPIPGTKKAKYLEENLGSLRVVLSEGQAREIGRRWRVVRRVGIGIRGLWRRFVLEIRRSWRGEKEGGSENEG</sequence>
<dbReference type="InterPro" id="IPR023210">
    <property type="entry name" value="NADP_OxRdtase_dom"/>
</dbReference>
<dbReference type="InterPro" id="IPR036812">
    <property type="entry name" value="NAD(P)_OxRdtase_dom_sf"/>
</dbReference>
<dbReference type="GO" id="GO:0016491">
    <property type="term" value="F:oxidoreductase activity"/>
    <property type="evidence" value="ECO:0007669"/>
    <property type="project" value="UniProtKB-KW"/>
</dbReference>
<keyword evidence="4" id="KW-1185">Reference proteome</keyword>
<dbReference type="InterPro" id="IPR050791">
    <property type="entry name" value="Aldo-Keto_reductase"/>
</dbReference>
<dbReference type="PANTHER" id="PTHR43625">
    <property type="entry name" value="AFLATOXIN B1 ALDEHYDE REDUCTASE"/>
    <property type="match status" value="1"/>
</dbReference>
<protein>
    <recommendedName>
        <fullName evidence="2">NADP-dependent oxidoreductase domain-containing protein</fullName>
    </recommendedName>
</protein>
<dbReference type="OrthoDB" id="37537at2759"/>
<organism evidence="3 4">
    <name type="scientific">Letharia columbiana</name>
    <dbReference type="NCBI Taxonomy" id="112416"/>
    <lineage>
        <taxon>Eukaryota</taxon>
        <taxon>Fungi</taxon>
        <taxon>Dikarya</taxon>
        <taxon>Ascomycota</taxon>
        <taxon>Pezizomycotina</taxon>
        <taxon>Lecanoromycetes</taxon>
        <taxon>OSLEUM clade</taxon>
        <taxon>Lecanoromycetidae</taxon>
        <taxon>Lecanorales</taxon>
        <taxon>Lecanorineae</taxon>
        <taxon>Parmeliaceae</taxon>
        <taxon>Letharia</taxon>
    </lineage>
</organism>
<comment type="caution">
    <text evidence="3">The sequence shown here is derived from an EMBL/GenBank/DDBJ whole genome shotgun (WGS) entry which is preliminary data.</text>
</comment>
<dbReference type="AlphaFoldDB" id="A0A8H6CNP7"/>
<dbReference type="EMBL" id="JACCJC010000088">
    <property type="protein sequence ID" value="KAF6226750.1"/>
    <property type="molecule type" value="Genomic_DNA"/>
</dbReference>
<dbReference type="GO" id="GO:0005737">
    <property type="term" value="C:cytoplasm"/>
    <property type="evidence" value="ECO:0007669"/>
    <property type="project" value="TreeGrafter"/>
</dbReference>
<dbReference type="Proteomes" id="UP000578531">
    <property type="component" value="Unassembled WGS sequence"/>
</dbReference>
<evidence type="ECO:0000259" key="2">
    <source>
        <dbReference type="Pfam" id="PF00248"/>
    </source>
</evidence>
<gene>
    <name evidence="3" type="ORF">HO173_012353</name>
</gene>
<dbReference type="PANTHER" id="PTHR43625:SF40">
    <property type="entry name" value="ALDO-KETO REDUCTASE YAKC [NADP(+)]"/>
    <property type="match status" value="1"/>
</dbReference>
<feature type="domain" description="NADP-dependent oxidoreductase" evidence="2">
    <location>
        <begin position="20"/>
        <end position="313"/>
    </location>
</feature>
<proteinExistence type="predicted"/>
<evidence type="ECO:0000256" key="1">
    <source>
        <dbReference type="ARBA" id="ARBA00023002"/>
    </source>
</evidence>
<evidence type="ECO:0000313" key="3">
    <source>
        <dbReference type="EMBL" id="KAF6226750.1"/>
    </source>
</evidence>
<dbReference type="SUPFAM" id="SSF51430">
    <property type="entry name" value="NAD(P)-linked oxidoreductase"/>
    <property type="match status" value="1"/>
</dbReference>
<dbReference type="Gene3D" id="3.20.20.100">
    <property type="entry name" value="NADP-dependent oxidoreductase domain"/>
    <property type="match status" value="1"/>
</dbReference>
<reference evidence="3 4" key="1">
    <citation type="journal article" date="2020" name="Genomics">
        <title>Complete, high-quality genomes from long-read metagenomic sequencing of two wolf lichen thalli reveals enigmatic genome architecture.</title>
        <authorList>
            <person name="McKenzie S.K."/>
            <person name="Walston R.F."/>
            <person name="Allen J.L."/>
        </authorList>
    </citation>
    <scope>NUCLEOTIDE SEQUENCE [LARGE SCALE GENOMIC DNA]</scope>
    <source>
        <strain evidence="3">WasteWater2</strain>
    </source>
</reference>
<dbReference type="Pfam" id="PF00248">
    <property type="entry name" value="Aldo_ket_red"/>
    <property type="match status" value="1"/>
</dbReference>
<dbReference type="RefSeq" id="XP_037158901.1">
    <property type="nucleotide sequence ID" value="XM_037314225.1"/>
</dbReference>
<keyword evidence="1" id="KW-0560">Oxidoreductase</keyword>